<evidence type="ECO:0000313" key="3">
    <source>
        <dbReference type="Proteomes" id="UP000184501"/>
    </source>
</evidence>
<dbReference type="AlphaFoldDB" id="A0A1M5NPN4"/>
<sequence>MAVTGGAMFLFVIGHMAGNLKVLFGPEAFNEHPKWLRSIGEGLLGHGGFVWIARVGLLLSLVLHMTAAIQLARRARTARPARYQHRRPVQGSYAARTMRWGGVIIALFLVYHLMDLTAGWLNPVGDLENPYGNVTADFRHWYVSLTYAVAIVTLGFHIRHGVWSALQTLGASNGARQRVLRGVALGVAVAICAGFLAVPFSVLTGLVK</sequence>
<evidence type="ECO:0000313" key="2">
    <source>
        <dbReference type="EMBL" id="SHG91405.1"/>
    </source>
</evidence>
<dbReference type="STRING" id="2017.SAMN05444320_11664"/>
<dbReference type="GO" id="GO:0016020">
    <property type="term" value="C:membrane"/>
    <property type="evidence" value="ECO:0007669"/>
    <property type="project" value="InterPro"/>
</dbReference>
<feature type="transmembrane region" description="Helical" evidence="1">
    <location>
        <begin position="48"/>
        <end position="72"/>
    </location>
</feature>
<dbReference type="Proteomes" id="UP000184501">
    <property type="component" value="Unassembled WGS sequence"/>
</dbReference>
<dbReference type="InterPro" id="IPR011138">
    <property type="entry name" value="Cytochrome_b-558"/>
</dbReference>
<dbReference type="InterPro" id="IPR034804">
    <property type="entry name" value="SQR/QFR_C/D"/>
</dbReference>
<keyword evidence="1" id="KW-0812">Transmembrane</keyword>
<keyword evidence="1" id="KW-1133">Transmembrane helix</keyword>
<accession>A0A1M5NPN4</accession>
<keyword evidence="3" id="KW-1185">Reference proteome</keyword>
<proteinExistence type="predicted"/>
<feature type="transmembrane region" description="Helical" evidence="1">
    <location>
        <begin position="140"/>
        <end position="158"/>
    </location>
</feature>
<dbReference type="SUPFAM" id="SSF81343">
    <property type="entry name" value="Fumarate reductase respiratory complex transmembrane subunits"/>
    <property type="match status" value="1"/>
</dbReference>
<dbReference type="CDD" id="cd03498">
    <property type="entry name" value="SQR_TypeB_2_TM"/>
    <property type="match status" value="1"/>
</dbReference>
<keyword evidence="1" id="KW-0472">Membrane</keyword>
<feature type="transmembrane region" description="Helical" evidence="1">
    <location>
        <begin position="179"/>
        <end position="202"/>
    </location>
</feature>
<name>A0A1M5NPN4_STRHI</name>
<dbReference type="Gene3D" id="1.20.1300.10">
    <property type="entry name" value="Fumarate reductase/succinate dehydrogenase, transmembrane subunit"/>
    <property type="match status" value="1"/>
</dbReference>
<organism evidence="2 3">
    <name type="scientific">Streptoalloteichus hindustanus</name>
    <dbReference type="NCBI Taxonomy" id="2017"/>
    <lineage>
        <taxon>Bacteria</taxon>
        <taxon>Bacillati</taxon>
        <taxon>Actinomycetota</taxon>
        <taxon>Actinomycetes</taxon>
        <taxon>Pseudonocardiales</taxon>
        <taxon>Pseudonocardiaceae</taxon>
        <taxon>Streptoalloteichus</taxon>
    </lineage>
</organism>
<feature type="transmembrane region" description="Helical" evidence="1">
    <location>
        <begin position="93"/>
        <end position="114"/>
    </location>
</feature>
<dbReference type="OrthoDB" id="9788081at2"/>
<dbReference type="NCBIfam" id="TIGR02046">
    <property type="entry name" value="sdhC_b558_fam"/>
    <property type="match status" value="1"/>
</dbReference>
<evidence type="ECO:0000256" key="1">
    <source>
        <dbReference type="SAM" id="Phobius"/>
    </source>
</evidence>
<reference evidence="2 3" key="1">
    <citation type="submission" date="2016-11" db="EMBL/GenBank/DDBJ databases">
        <authorList>
            <person name="Jaros S."/>
            <person name="Januszkiewicz K."/>
            <person name="Wedrychowicz H."/>
        </authorList>
    </citation>
    <scope>NUCLEOTIDE SEQUENCE [LARGE SCALE GENOMIC DNA]</scope>
    <source>
        <strain evidence="2 3">DSM 44523</strain>
    </source>
</reference>
<gene>
    <name evidence="2" type="ORF">SAMN05444320_11664</name>
</gene>
<protein>
    <submittedName>
        <fullName evidence="2">Succinate dehydrogenase / fumarate reductase cytochrome b subunit</fullName>
    </submittedName>
</protein>
<dbReference type="EMBL" id="FQVN01000016">
    <property type="protein sequence ID" value="SHG91405.1"/>
    <property type="molecule type" value="Genomic_DNA"/>
</dbReference>